<keyword evidence="3" id="KW-0863">Zinc-finger</keyword>
<dbReference type="FunFam" id="1.10.287.110:FF:000034">
    <property type="entry name" value="Chaperone protein DnaJ"/>
    <property type="match status" value="1"/>
</dbReference>
<dbReference type="PROSITE" id="PS00636">
    <property type="entry name" value="DNAJ_1"/>
    <property type="match status" value="1"/>
</dbReference>
<dbReference type="GO" id="GO:0051082">
    <property type="term" value="F:unfolded protein binding"/>
    <property type="evidence" value="ECO:0007669"/>
    <property type="project" value="InterPro"/>
</dbReference>
<dbReference type="PRINTS" id="PR00625">
    <property type="entry name" value="JDOMAIN"/>
</dbReference>
<dbReference type="FunFam" id="2.60.260.20:FF:000009">
    <property type="entry name" value="Putative Mitochondrial DnaJ chaperone"/>
    <property type="match status" value="1"/>
</dbReference>
<dbReference type="SUPFAM" id="SSF49493">
    <property type="entry name" value="HSP40/DnaJ peptide-binding domain"/>
    <property type="match status" value="2"/>
</dbReference>
<dbReference type="Pfam" id="PF00226">
    <property type="entry name" value="DnaJ"/>
    <property type="match status" value="1"/>
</dbReference>
<dbReference type="Gene3D" id="1.10.287.110">
    <property type="entry name" value="DnaJ domain"/>
    <property type="match status" value="1"/>
</dbReference>
<keyword evidence="1" id="KW-0479">Metal-binding</keyword>
<dbReference type="InterPro" id="IPR008971">
    <property type="entry name" value="HSP40/DnaJ_pept-bd"/>
</dbReference>
<keyword evidence="2" id="KW-0677">Repeat</keyword>
<dbReference type="GO" id="GO:0042026">
    <property type="term" value="P:protein refolding"/>
    <property type="evidence" value="ECO:0007669"/>
    <property type="project" value="TreeGrafter"/>
</dbReference>
<evidence type="ECO:0000256" key="1">
    <source>
        <dbReference type="ARBA" id="ARBA00022723"/>
    </source>
</evidence>
<dbReference type="EMBL" id="CP048620">
    <property type="protein sequence ID" value="QPJ65884.1"/>
    <property type="molecule type" value="Genomic_DNA"/>
</dbReference>
<dbReference type="Gene3D" id="2.60.260.20">
    <property type="entry name" value="Urease metallochaperone UreE, N-terminal domain"/>
    <property type="match status" value="2"/>
</dbReference>
<keyword evidence="4" id="KW-0862">Zinc</keyword>
<dbReference type="AlphaFoldDB" id="A0A7T0G406"/>
<dbReference type="InterPro" id="IPR002939">
    <property type="entry name" value="DnaJ_C"/>
</dbReference>
<gene>
    <name evidence="7" type="ORF">G3M78_10965</name>
</gene>
<evidence type="ECO:0000256" key="5">
    <source>
        <dbReference type="ARBA" id="ARBA00023186"/>
    </source>
</evidence>
<accession>A0A7T0G406</accession>
<evidence type="ECO:0000313" key="7">
    <source>
        <dbReference type="EMBL" id="QPJ65884.1"/>
    </source>
</evidence>
<protein>
    <submittedName>
        <fullName evidence="7">J domain-containing protein</fullName>
    </submittedName>
</protein>
<dbReference type="CDD" id="cd06257">
    <property type="entry name" value="DnaJ"/>
    <property type="match status" value="1"/>
</dbReference>
<feature type="domain" description="J" evidence="6">
    <location>
        <begin position="3"/>
        <end position="68"/>
    </location>
</feature>
<evidence type="ECO:0000256" key="4">
    <source>
        <dbReference type="ARBA" id="ARBA00022833"/>
    </source>
</evidence>
<dbReference type="InterPro" id="IPR001623">
    <property type="entry name" value="DnaJ_domain"/>
</dbReference>
<sequence>MKDYYTVLDVPKGASPEEIKKAYRKLAMKYHPDRNKDKPEVEDKFKEVSEAYAVLSDEKKRRQYDQFGAEGFRQKYTQEDVFRDFDFSEVFRNFGGGFSGADPFSNLEGFFSGRKGGFRVNRGADLKQTLMISFEEAIKGTKRIVSIQRLDKREEISFKIPAGITDGKTIRLAGKGYLAAGGPPGDLLLKIQVQPHPSFKREGNDIILSQEIRLSDALLGASIEVPTLDGNILMKIPPGTQSHSKLRLTGKGVRVNGSKVGDQLVQVVVKLPKVLDPQQTELIEQLKETGL</sequence>
<evidence type="ECO:0000256" key="3">
    <source>
        <dbReference type="ARBA" id="ARBA00022771"/>
    </source>
</evidence>
<dbReference type="Proteomes" id="UP000594464">
    <property type="component" value="Chromosome"/>
</dbReference>
<dbReference type="FunFam" id="2.60.260.20:FF:000005">
    <property type="entry name" value="Chaperone protein dnaJ 1, mitochondrial"/>
    <property type="match status" value="1"/>
</dbReference>
<dbReference type="PANTHER" id="PTHR43096">
    <property type="entry name" value="DNAJ HOMOLOG 1, MITOCHONDRIAL-RELATED"/>
    <property type="match status" value="1"/>
</dbReference>
<dbReference type="CDD" id="cd10747">
    <property type="entry name" value="DnaJ_C"/>
    <property type="match status" value="1"/>
</dbReference>
<evidence type="ECO:0000259" key="6">
    <source>
        <dbReference type="PROSITE" id="PS50076"/>
    </source>
</evidence>
<dbReference type="GO" id="GO:0008270">
    <property type="term" value="F:zinc ion binding"/>
    <property type="evidence" value="ECO:0007669"/>
    <property type="project" value="UniProtKB-KW"/>
</dbReference>
<dbReference type="SMART" id="SM00271">
    <property type="entry name" value="DnaJ"/>
    <property type="match status" value="1"/>
</dbReference>
<dbReference type="Pfam" id="PF01556">
    <property type="entry name" value="DnaJ_C"/>
    <property type="match status" value="1"/>
</dbReference>
<dbReference type="SUPFAM" id="SSF46565">
    <property type="entry name" value="Chaperone J-domain"/>
    <property type="match status" value="1"/>
</dbReference>
<dbReference type="PROSITE" id="PS50076">
    <property type="entry name" value="DNAJ_2"/>
    <property type="match status" value="1"/>
</dbReference>
<proteinExistence type="predicted"/>
<evidence type="ECO:0000256" key="2">
    <source>
        <dbReference type="ARBA" id="ARBA00022737"/>
    </source>
</evidence>
<keyword evidence="5" id="KW-0143">Chaperone</keyword>
<evidence type="ECO:0000313" key="8">
    <source>
        <dbReference type="Proteomes" id="UP000594464"/>
    </source>
</evidence>
<dbReference type="InterPro" id="IPR018253">
    <property type="entry name" value="DnaJ_domain_CS"/>
</dbReference>
<dbReference type="InterPro" id="IPR036869">
    <property type="entry name" value="J_dom_sf"/>
</dbReference>
<dbReference type="KEGG" id="nva:G3M78_10965"/>
<organism evidence="7 8">
    <name type="scientific">Candidatus Nitrohelix vancouverensis</name>
    <dbReference type="NCBI Taxonomy" id="2705534"/>
    <lineage>
        <taxon>Bacteria</taxon>
        <taxon>Pseudomonadati</taxon>
        <taxon>Nitrospinota/Tectimicrobiota group</taxon>
        <taxon>Nitrospinota</taxon>
        <taxon>Nitrospinia</taxon>
        <taxon>Nitrospinales</taxon>
        <taxon>Nitrospinaceae</taxon>
        <taxon>Candidatus Nitrohelix</taxon>
    </lineage>
</organism>
<dbReference type="PANTHER" id="PTHR43096:SF52">
    <property type="entry name" value="DNAJ HOMOLOG 1, MITOCHONDRIAL-RELATED"/>
    <property type="match status" value="1"/>
</dbReference>
<reference evidence="8" key="1">
    <citation type="submission" date="2020-02" db="EMBL/GenBank/DDBJ databases">
        <title>Genomic and physiological characterization of two novel Nitrospinaceae genera.</title>
        <authorList>
            <person name="Mueller A.J."/>
            <person name="Jung M.-Y."/>
            <person name="Strachan C.R."/>
            <person name="Herbold C.W."/>
            <person name="Kirkegaard R.H."/>
            <person name="Daims H."/>
        </authorList>
    </citation>
    <scope>NUCLEOTIDE SEQUENCE [LARGE SCALE GENOMIC DNA]</scope>
</reference>
<dbReference type="GO" id="GO:0005737">
    <property type="term" value="C:cytoplasm"/>
    <property type="evidence" value="ECO:0007669"/>
    <property type="project" value="TreeGrafter"/>
</dbReference>
<name>A0A7T0G406_9BACT</name>